<evidence type="ECO:0000313" key="1">
    <source>
        <dbReference type="Proteomes" id="UP000887565"/>
    </source>
</evidence>
<accession>A0A915KEE0</accession>
<reference evidence="2" key="1">
    <citation type="submission" date="2022-11" db="UniProtKB">
        <authorList>
            <consortium name="WormBaseParasite"/>
        </authorList>
    </citation>
    <scope>IDENTIFICATION</scope>
</reference>
<organism evidence="1 2">
    <name type="scientific">Romanomermis culicivorax</name>
    <name type="common">Nematode worm</name>
    <dbReference type="NCBI Taxonomy" id="13658"/>
    <lineage>
        <taxon>Eukaryota</taxon>
        <taxon>Metazoa</taxon>
        <taxon>Ecdysozoa</taxon>
        <taxon>Nematoda</taxon>
        <taxon>Enoplea</taxon>
        <taxon>Dorylaimia</taxon>
        <taxon>Mermithida</taxon>
        <taxon>Mermithoidea</taxon>
        <taxon>Mermithidae</taxon>
        <taxon>Romanomermis</taxon>
    </lineage>
</organism>
<evidence type="ECO:0000313" key="2">
    <source>
        <dbReference type="WBParaSite" id="nRc.2.0.1.t37163-RA"/>
    </source>
</evidence>
<protein>
    <submittedName>
        <fullName evidence="2">Uncharacterized protein</fullName>
    </submittedName>
</protein>
<dbReference type="AlphaFoldDB" id="A0A915KEE0"/>
<dbReference type="WBParaSite" id="nRc.2.0.1.t37163-RA">
    <property type="protein sequence ID" value="nRc.2.0.1.t37163-RA"/>
    <property type="gene ID" value="nRc.2.0.1.g37163"/>
</dbReference>
<keyword evidence="1" id="KW-1185">Reference proteome</keyword>
<dbReference type="Proteomes" id="UP000887565">
    <property type="component" value="Unplaced"/>
</dbReference>
<name>A0A915KEE0_ROMCU</name>
<proteinExistence type="predicted"/>
<sequence length="77" mass="8686">MKEMEAASPMPITPVLLSKMSYCCRGSASTVEEKVKPDLEHIPYIAIEELQNLPKLAQECEEMLYEEAEQSLINGQQ</sequence>